<dbReference type="PANTHER" id="PTHR16212:SF4">
    <property type="entry name" value="FOCADHESIN"/>
    <property type="match status" value="1"/>
</dbReference>
<dbReference type="PANTHER" id="PTHR16212">
    <property type="entry name" value="FOCADHESIN FAMILY MEMBER"/>
    <property type="match status" value="1"/>
</dbReference>
<name>A0A1V9ZU14_ACHHY</name>
<dbReference type="OrthoDB" id="6125419at2759"/>
<accession>A0A1V9ZU14</accession>
<sequence>MEKEAKQVLADARADASGERAVLRVLDIVTKTESLALCQYLIAGLEAIAGTTKTFSCVDLLANLSRVASIPELSVEKAEFLGYALGGLALATRDASVDKALARTLQGHPMVLLGVIAFMEEAYEAPGDILPVFQSFFERAVAAPTPLVAKHALVAAWVRMGWRSLELERPTQAASIVLLGVRALSLLPLDSLDNCVIATTLLRGLVDLAPAISDPSPTHALAMFLISVLPHYTAVTSRGGLQLLHILEALVTDAAPSTLSTADGTLLVLLAFSLAATESPTEQRSLLRVLRSWLSALLPSLSRTVYVESLFAPVLALMSTARQPEATEVLGLLQRLHAQTPTSRPTQTAVVDSMHPQLPVATLLQALAVPPARTALLEQWAAATASAIAGDDCDPPVVLAATALLFDARPSVAASALPLVRACIEAWPVAGRLVVPSLVYVLSRSTSGTDTHAVLATLVATAKDAECMKTLLRTVKALTPTHPTTALRLLYRIWTLESRVYSRLEQLLGESHDNDPEWALGQLYTIYELCAVRGDLGLNFVATIQARLEHPLPSLAAVALGCVRALCVADCLDFATACKIIASKLKKNKIPCKDHVLFQVELCQLYAVGGGLLAEPPSFLATLWAATTHAAADVRLAAFTALNAYPLHLVGLKVRSDTIGDDEGDEAAVEAQLHVVLAALDAESVAAPRAAIVALLQRVGADEAAQPRKRFVAERTSGAATRAMANVLPKAAALQAQYKATLPLGLRQALGGAVLTSFVYVPVAADDPLRKRKEKHVKHLEALAADATQLLAQLEDEAKATPEAALAVAHVHAWDRFVHQYVALQRDLEALKGSLDDTDVEALRRAAVALVGRWEPQVAAKPNAALALGVLARLLPSELHVLSARIVAVLLRALQQALQLQAAAAVRDVDAPALAILGLGVALQGALSMHEARVEEVVEKLRGISAAEPTLAPACVLALGHVLPAVMQHGTATPVVEELWRWLGDQLLAAAVPAEYRQSELAAVRVPPGATLSTTHVTPFALLALAMASEGCMSVERPSWLTDLYQLLLQLADAGCADAWTALPPVLLQGITFELLGWADVDAFVAKCQAAVDAAVPQALAALPYLLCRTQALGHAIAPDVPAALVDRLDAIAHDSARAFDAAARSYAALGLANVLGTSLAVDGRPGAWKGLLVGASVAGRIVATLESLCALCPLQRVRIHAAWALGTLAALAASSESFQIKSRGIDAGLQLPSTTLTYKLLDRLRQLKNPAPADALWVAAALTVLADCQVPTFQYATLLLRFWNAKLGVDVTLAALAFAAGHCSQDPSLLSFLLDLSDRTRFRPLAPAVQRAYVAQLPALARLIAPPQLDMMLVHLVAATATPELAVALLEALAACATALTAPPALAVCATAVADALFRRLVELRAPESAWGHYAAAARALDAGKARTALVAATESPDAATARSGCLALGHLMAAGGCGSKELQAVVRWLAAGRAPTDEDAVIVRTVRSAQALAPLDKWWWLHNVLHSIGLSQSPALAAAARRSPGLRHLLAALCVAWHPTAAAHAALFVHAGLGTLEVAAAHALPVAFADVLASLRPVLPAEPRVDLVDYVEQLLPTPDRRLWAHILRYAYTVHGGLRLEVPRTLDALSG</sequence>
<evidence type="ECO:0000259" key="1">
    <source>
        <dbReference type="Pfam" id="PF12530"/>
    </source>
</evidence>
<dbReference type="Proteomes" id="UP000243579">
    <property type="component" value="Unassembled WGS sequence"/>
</dbReference>
<protein>
    <recommendedName>
        <fullName evidence="1">DUF3730 domain-containing protein</fullName>
    </recommendedName>
</protein>
<reference evidence="2 3" key="1">
    <citation type="journal article" date="2014" name="Genome Biol. Evol.">
        <title>The secreted proteins of Achlya hypogyna and Thraustotheca clavata identify the ancestral oomycete secretome and reveal gene acquisitions by horizontal gene transfer.</title>
        <authorList>
            <person name="Misner I."/>
            <person name="Blouin N."/>
            <person name="Leonard G."/>
            <person name="Richards T.A."/>
            <person name="Lane C.E."/>
        </authorList>
    </citation>
    <scope>NUCLEOTIDE SEQUENCE [LARGE SCALE GENOMIC DNA]</scope>
    <source>
        <strain evidence="2 3">ATCC 48635</strain>
    </source>
</reference>
<evidence type="ECO:0000313" key="3">
    <source>
        <dbReference type="Proteomes" id="UP000243579"/>
    </source>
</evidence>
<keyword evidence="3" id="KW-1185">Reference proteome</keyword>
<evidence type="ECO:0000313" key="2">
    <source>
        <dbReference type="EMBL" id="OQS01518.1"/>
    </source>
</evidence>
<comment type="caution">
    <text evidence="2">The sequence shown here is derived from an EMBL/GenBank/DDBJ whole genome shotgun (WGS) entry which is preliminary data.</text>
</comment>
<organism evidence="2 3">
    <name type="scientific">Achlya hypogyna</name>
    <name type="common">Oomycete</name>
    <name type="synonym">Protoachlya hypogyna</name>
    <dbReference type="NCBI Taxonomy" id="1202772"/>
    <lineage>
        <taxon>Eukaryota</taxon>
        <taxon>Sar</taxon>
        <taxon>Stramenopiles</taxon>
        <taxon>Oomycota</taxon>
        <taxon>Saprolegniomycetes</taxon>
        <taxon>Saprolegniales</taxon>
        <taxon>Achlyaceae</taxon>
        <taxon>Achlya</taxon>
    </lineage>
</organism>
<dbReference type="InterPro" id="IPR022542">
    <property type="entry name" value="FOCAD/RST1_DUF3730"/>
</dbReference>
<dbReference type="EMBL" id="JNBR01000006">
    <property type="protein sequence ID" value="OQS01518.1"/>
    <property type="molecule type" value="Genomic_DNA"/>
</dbReference>
<gene>
    <name evidence="2" type="ORF">ACHHYP_00697</name>
</gene>
<dbReference type="GO" id="GO:0060147">
    <property type="term" value="P:regulation of post-transcriptional gene silencing"/>
    <property type="evidence" value="ECO:0007669"/>
    <property type="project" value="InterPro"/>
</dbReference>
<dbReference type="InterPro" id="IPR045163">
    <property type="entry name" value="Focadhesin/RST1"/>
</dbReference>
<dbReference type="InterPro" id="IPR016024">
    <property type="entry name" value="ARM-type_fold"/>
</dbReference>
<dbReference type="SUPFAM" id="SSF48371">
    <property type="entry name" value="ARM repeat"/>
    <property type="match status" value="2"/>
</dbReference>
<feature type="domain" description="DUF3730" evidence="1">
    <location>
        <begin position="436"/>
        <end position="610"/>
    </location>
</feature>
<dbReference type="Pfam" id="PF12530">
    <property type="entry name" value="DUF3730"/>
    <property type="match status" value="1"/>
</dbReference>
<proteinExistence type="predicted"/>